<feature type="binding site" evidence="6">
    <location>
        <position position="106"/>
    </location>
    <ligand>
        <name>a divalent metal cation</name>
        <dbReference type="ChEBI" id="CHEBI:60240"/>
        <label>1</label>
    </ligand>
</feature>
<dbReference type="SUPFAM" id="SSF102705">
    <property type="entry name" value="NIF3 (NGG1p interacting factor 3)-like"/>
    <property type="match status" value="1"/>
</dbReference>
<dbReference type="KEGG" id="dol:Dole_2150"/>
<proteinExistence type="inferred from homology"/>
<dbReference type="Pfam" id="PF01784">
    <property type="entry name" value="DUF34_NIF3"/>
    <property type="match status" value="1"/>
</dbReference>
<comment type="similarity">
    <text evidence="1 5">Belongs to the GTP cyclohydrolase I type 2/NIF3 family.</text>
</comment>
<dbReference type="EMBL" id="CP000859">
    <property type="protein sequence ID" value="ABW67954.1"/>
    <property type="molecule type" value="Genomic_DNA"/>
</dbReference>
<feature type="binding site" evidence="6">
    <location>
        <position position="336"/>
    </location>
    <ligand>
        <name>a divalent metal cation</name>
        <dbReference type="ChEBI" id="CHEBI:60240"/>
        <label>1</label>
    </ligand>
</feature>
<evidence type="ECO:0000256" key="6">
    <source>
        <dbReference type="PIRSR" id="PIRSR602678-1"/>
    </source>
</evidence>
<evidence type="ECO:0000256" key="2">
    <source>
        <dbReference type="ARBA" id="ARBA00011643"/>
    </source>
</evidence>
<protein>
    <recommendedName>
        <fullName evidence="3 5">GTP cyclohydrolase 1 type 2 homolog</fullName>
    </recommendedName>
</protein>
<organism evidence="7 8">
    <name type="scientific">Desulfosudis oleivorans (strain DSM 6200 / JCM 39069 / Hxd3)</name>
    <name type="common">Desulfococcus oleovorans</name>
    <dbReference type="NCBI Taxonomy" id="96561"/>
    <lineage>
        <taxon>Bacteria</taxon>
        <taxon>Pseudomonadati</taxon>
        <taxon>Thermodesulfobacteriota</taxon>
        <taxon>Desulfobacteria</taxon>
        <taxon>Desulfobacterales</taxon>
        <taxon>Desulfosudaceae</taxon>
        <taxon>Desulfosudis</taxon>
    </lineage>
</organism>
<evidence type="ECO:0000256" key="5">
    <source>
        <dbReference type="PIRNR" id="PIRNR037489"/>
    </source>
</evidence>
<dbReference type="PANTHER" id="PTHR13799:SF14">
    <property type="entry name" value="GTP CYCLOHYDROLASE 1 TYPE 2 HOMOLOG"/>
    <property type="match status" value="1"/>
</dbReference>
<dbReference type="GO" id="GO:0046872">
    <property type="term" value="F:metal ion binding"/>
    <property type="evidence" value="ECO:0007669"/>
    <property type="project" value="UniProtKB-UniRule"/>
</dbReference>
<evidence type="ECO:0000256" key="4">
    <source>
        <dbReference type="ARBA" id="ARBA00022723"/>
    </source>
</evidence>
<dbReference type="FunFam" id="3.40.1390.30:FF:000001">
    <property type="entry name" value="GTP cyclohydrolase 1 type 2"/>
    <property type="match status" value="1"/>
</dbReference>
<reference evidence="7 8" key="1">
    <citation type="submission" date="2007-10" db="EMBL/GenBank/DDBJ databases">
        <title>Complete sequence of Desulfococcus oleovorans Hxd3.</title>
        <authorList>
            <consortium name="US DOE Joint Genome Institute"/>
            <person name="Copeland A."/>
            <person name="Lucas S."/>
            <person name="Lapidus A."/>
            <person name="Barry K."/>
            <person name="Glavina del Rio T."/>
            <person name="Dalin E."/>
            <person name="Tice H."/>
            <person name="Pitluck S."/>
            <person name="Kiss H."/>
            <person name="Brettin T."/>
            <person name="Bruce D."/>
            <person name="Detter J.C."/>
            <person name="Han C."/>
            <person name="Schmutz J."/>
            <person name="Larimer F."/>
            <person name="Land M."/>
            <person name="Hauser L."/>
            <person name="Kyrpides N."/>
            <person name="Kim E."/>
            <person name="Wawrik B."/>
            <person name="Richardson P."/>
        </authorList>
    </citation>
    <scope>NUCLEOTIDE SEQUENCE [LARGE SCALE GENOMIC DNA]</scope>
    <source>
        <strain evidence="8">DSM 6200 / JCM 39069 / Hxd3</strain>
    </source>
</reference>
<dbReference type="InterPro" id="IPR036069">
    <property type="entry name" value="DUF34/NIF3_sf"/>
</dbReference>
<feature type="binding site" evidence="6">
    <location>
        <position position="68"/>
    </location>
    <ligand>
        <name>a divalent metal cation</name>
        <dbReference type="ChEBI" id="CHEBI:60240"/>
        <label>1</label>
    </ligand>
</feature>
<evidence type="ECO:0000313" key="7">
    <source>
        <dbReference type="EMBL" id="ABW67954.1"/>
    </source>
</evidence>
<evidence type="ECO:0000313" key="8">
    <source>
        <dbReference type="Proteomes" id="UP000008561"/>
    </source>
</evidence>
<dbReference type="Gene3D" id="3.40.1390.30">
    <property type="entry name" value="NIF3 (NGG1p interacting factor 3)-like"/>
    <property type="match status" value="1"/>
</dbReference>
<dbReference type="STRING" id="96561.Dole_2150"/>
<dbReference type="RefSeq" id="WP_012175566.1">
    <property type="nucleotide sequence ID" value="NC_009943.1"/>
</dbReference>
<dbReference type="InterPro" id="IPR002678">
    <property type="entry name" value="DUF34/NIF3"/>
</dbReference>
<keyword evidence="4 5" id="KW-0479">Metal-binding</keyword>
<dbReference type="HOGENOM" id="CLU_037423_1_0_7"/>
<keyword evidence="8" id="KW-1185">Reference proteome</keyword>
<evidence type="ECO:0000256" key="1">
    <source>
        <dbReference type="ARBA" id="ARBA00006964"/>
    </source>
</evidence>
<dbReference type="GO" id="GO:0005737">
    <property type="term" value="C:cytoplasm"/>
    <property type="evidence" value="ECO:0007669"/>
    <property type="project" value="TreeGrafter"/>
</dbReference>
<dbReference type="NCBIfam" id="TIGR00486">
    <property type="entry name" value="YbgI_SA1388"/>
    <property type="match status" value="1"/>
</dbReference>
<dbReference type="Proteomes" id="UP000008561">
    <property type="component" value="Chromosome"/>
</dbReference>
<dbReference type="InterPro" id="IPR017221">
    <property type="entry name" value="DUF34/NIF3_bac"/>
</dbReference>
<dbReference type="AlphaFoldDB" id="A8ZUC2"/>
<name>A8ZUC2_DESOH</name>
<dbReference type="PIRSF" id="PIRSF037489">
    <property type="entry name" value="UCP037489_NIF3_YqfO"/>
    <property type="match status" value="1"/>
</dbReference>
<dbReference type="OrthoDB" id="9792792at2"/>
<accession>A8ZUC2</accession>
<feature type="binding site" evidence="6">
    <location>
        <position position="67"/>
    </location>
    <ligand>
        <name>a divalent metal cation</name>
        <dbReference type="ChEBI" id="CHEBI:60240"/>
        <label>1</label>
    </ligand>
</feature>
<dbReference type="InterPro" id="IPR015867">
    <property type="entry name" value="N-reg_PII/ATP_PRibTrfase_C"/>
</dbReference>
<dbReference type="PANTHER" id="PTHR13799">
    <property type="entry name" value="NGG1 INTERACTING FACTOR 3"/>
    <property type="match status" value="1"/>
</dbReference>
<comment type="subunit">
    <text evidence="2">Homohexamer.</text>
</comment>
<sequence length="373" mass="40082">MMRATVGDMVAIMNRLAPPDLAETWDNCGLQAGCFDQEVKTVLVALDPSSAVVRDACDRDVDLLITHHPLFLSPPRSVDFSRMPGTAIFLAATHGLSIFSAHTNLDSAEGGLNDRCAECIGLQNVRVLSRAGQTDHVKLAFFVPVEHEARLLEALAATPAGAWGRYSSCSFSVRGTGRFQPLEGAVPFIGRTGEIVAVEEVRVEAIVPRRDLDGVVRVLKQAHPYETMAYDVFPLAGGIEPLHGLGRIGEVEPSTLEVFAGRVKQRFGVDRVGVAGDMAMPVKTVAVCSGAGSSLIRDFLTSGADVFVSGDLKYHDAMAVVEAGRALIDVGHFETEHLVVELLVDRLTRETAAAGYEVRVAGYAGQRNPCRFI</sequence>
<feature type="binding site" evidence="6">
    <location>
        <position position="332"/>
    </location>
    <ligand>
        <name>a divalent metal cation</name>
        <dbReference type="ChEBI" id="CHEBI:60240"/>
        <label>1</label>
    </ligand>
</feature>
<dbReference type="Gene3D" id="3.30.70.120">
    <property type="match status" value="1"/>
</dbReference>
<evidence type="ECO:0000256" key="3">
    <source>
        <dbReference type="ARBA" id="ARBA00022112"/>
    </source>
</evidence>
<dbReference type="eggNOG" id="COG0327">
    <property type="taxonomic scope" value="Bacteria"/>
</dbReference>
<gene>
    <name evidence="7" type="ordered locus">Dole_2150</name>
</gene>